<dbReference type="InterPro" id="IPR015231">
    <property type="entry name" value="DUF1934"/>
</dbReference>
<dbReference type="Proteomes" id="UP000824091">
    <property type="component" value="Unassembled WGS sequence"/>
</dbReference>
<reference evidence="1" key="1">
    <citation type="submission" date="2020-10" db="EMBL/GenBank/DDBJ databases">
        <authorList>
            <person name="Gilroy R."/>
        </authorList>
    </citation>
    <scope>NUCLEOTIDE SEQUENCE</scope>
    <source>
        <strain evidence="1">11300</strain>
    </source>
</reference>
<dbReference type="SUPFAM" id="SSF50814">
    <property type="entry name" value="Lipocalins"/>
    <property type="match status" value="1"/>
</dbReference>
<dbReference type="InterPro" id="IPR012674">
    <property type="entry name" value="Calycin"/>
</dbReference>
<evidence type="ECO:0000313" key="1">
    <source>
        <dbReference type="EMBL" id="HIU27459.1"/>
    </source>
</evidence>
<proteinExistence type="predicted"/>
<evidence type="ECO:0000313" key="2">
    <source>
        <dbReference type="Proteomes" id="UP000824091"/>
    </source>
</evidence>
<accession>A0A9D1L740</accession>
<sequence>MKDITLKIVGTQNFDDIEEEQMEFVTDGRFYARGGRAYIIYDESEVSGMEGCKTTIRVDDRSVRMKRTGLAGFGTELYFEKGKRFSSIYNTPYGPMGIE</sequence>
<organism evidence="1 2">
    <name type="scientific">Candidatus Fimisoma avicola</name>
    <dbReference type="NCBI Taxonomy" id="2840826"/>
    <lineage>
        <taxon>Bacteria</taxon>
        <taxon>Bacillati</taxon>
        <taxon>Bacillota</taxon>
        <taxon>Clostridia</taxon>
        <taxon>Eubacteriales</taxon>
        <taxon>Candidatus Fimisoma</taxon>
    </lineage>
</organism>
<dbReference type="AlphaFoldDB" id="A0A9D1L740"/>
<protein>
    <submittedName>
        <fullName evidence="1">DUF1934 domain-containing protein</fullName>
    </submittedName>
</protein>
<name>A0A9D1L740_9FIRM</name>
<reference evidence="1" key="2">
    <citation type="journal article" date="2021" name="PeerJ">
        <title>Extensive microbial diversity within the chicken gut microbiome revealed by metagenomics and culture.</title>
        <authorList>
            <person name="Gilroy R."/>
            <person name="Ravi A."/>
            <person name="Getino M."/>
            <person name="Pursley I."/>
            <person name="Horton D.L."/>
            <person name="Alikhan N.F."/>
            <person name="Baker D."/>
            <person name="Gharbi K."/>
            <person name="Hall N."/>
            <person name="Watson M."/>
            <person name="Adriaenssens E.M."/>
            <person name="Foster-Nyarko E."/>
            <person name="Jarju S."/>
            <person name="Secka A."/>
            <person name="Antonio M."/>
            <person name="Oren A."/>
            <person name="Chaudhuri R.R."/>
            <person name="La Ragione R."/>
            <person name="Hildebrand F."/>
            <person name="Pallen M.J."/>
        </authorList>
    </citation>
    <scope>NUCLEOTIDE SEQUENCE</scope>
    <source>
        <strain evidence="1">11300</strain>
    </source>
</reference>
<comment type="caution">
    <text evidence="1">The sequence shown here is derived from an EMBL/GenBank/DDBJ whole genome shotgun (WGS) entry which is preliminary data.</text>
</comment>
<feature type="non-terminal residue" evidence="1">
    <location>
        <position position="99"/>
    </location>
</feature>
<dbReference type="Gene3D" id="2.40.128.20">
    <property type="match status" value="1"/>
</dbReference>
<gene>
    <name evidence="1" type="ORF">IAD16_03615</name>
</gene>
<dbReference type="EMBL" id="DVMO01000053">
    <property type="protein sequence ID" value="HIU27459.1"/>
    <property type="molecule type" value="Genomic_DNA"/>
</dbReference>
<dbReference type="Pfam" id="PF09148">
    <property type="entry name" value="DUF1934"/>
    <property type="match status" value="1"/>
</dbReference>